<dbReference type="EMBL" id="JBHRTS010000004">
    <property type="protein sequence ID" value="MFC3194272.1"/>
    <property type="molecule type" value="Genomic_DNA"/>
</dbReference>
<evidence type="ECO:0000313" key="6">
    <source>
        <dbReference type="Proteomes" id="UP001595533"/>
    </source>
</evidence>
<evidence type="ECO:0000259" key="4">
    <source>
        <dbReference type="Pfam" id="PF12969"/>
    </source>
</evidence>
<dbReference type="InterPro" id="IPR038765">
    <property type="entry name" value="Papain-like_cys_pep_sf"/>
</dbReference>
<accession>A0ABV7JAY6</accession>
<feature type="signal peptide" evidence="2">
    <location>
        <begin position="1"/>
        <end position="21"/>
    </location>
</feature>
<dbReference type="Gene3D" id="3.10.620.30">
    <property type="match status" value="1"/>
</dbReference>
<proteinExistence type="predicted"/>
<dbReference type="InterPro" id="IPR002931">
    <property type="entry name" value="Transglutaminase-like"/>
</dbReference>
<keyword evidence="2" id="KW-0732">Signal</keyword>
<dbReference type="Pfam" id="PF12969">
    <property type="entry name" value="DUF3857"/>
    <property type="match status" value="1"/>
</dbReference>
<feature type="repeat" description="TPR" evidence="1">
    <location>
        <begin position="560"/>
        <end position="593"/>
    </location>
</feature>
<dbReference type="PROSITE" id="PS50005">
    <property type="entry name" value="TPR"/>
    <property type="match status" value="1"/>
</dbReference>
<organism evidence="5 6">
    <name type="scientific">Marinicella sediminis</name>
    <dbReference type="NCBI Taxonomy" id="1792834"/>
    <lineage>
        <taxon>Bacteria</taxon>
        <taxon>Pseudomonadati</taxon>
        <taxon>Pseudomonadota</taxon>
        <taxon>Gammaproteobacteria</taxon>
        <taxon>Lysobacterales</taxon>
        <taxon>Marinicellaceae</taxon>
        <taxon>Marinicella</taxon>
    </lineage>
</organism>
<evidence type="ECO:0000256" key="1">
    <source>
        <dbReference type="PROSITE-ProRule" id="PRU00339"/>
    </source>
</evidence>
<dbReference type="InterPro" id="IPR019734">
    <property type="entry name" value="TPR_rpt"/>
</dbReference>
<dbReference type="Gene3D" id="2.60.40.3140">
    <property type="match status" value="1"/>
</dbReference>
<dbReference type="InterPro" id="IPR024618">
    <property type="entry name" value="DUF3857"/>
</dbReference>
<feature type="chain" id="PRO_5045219369" evidence="2">
    <location>
        <begin position="22"/>
        <end position="1214"/>
    </location>
</feature>
<dbReference type="Gene3D" id="1.25.40.10">
    <property type="entry name" value="Tetratricopeptide repeat domain"/>
    <property type="match status" value="1"/>
</dbReference>
<reference evidence="6" key="1">
    <citation type="journal article" date="2019" name="Int. J. Syst. Evol. Microbiol.">
        <title>The Global Catalogue of Microorganisms (GCM) 10K type strain sequencing project: providing services to taxonomists for standard genome sequencing and annotation.</title>
        <authorList>
            <consortium name="The Broad Institute Genomics Platform"/>
            <consortium name="The Broad Institute Genome Sequencing Center for Infectious Disease"/>
            <person name="Wu L."/>
            <person name="Ma J."/>
        </authorList>
    </citation>
    <scope>NUCLEOTIDE SEQUENCE [LARGE SCALE GENOMIC DNA]</scope>
    <source>
        <strain evidence="6">KCTC 42953</strain>
    </source>
</reference>
<keyword evidence="1" id="KW-0802">TPR repeat</keyword>
<gene>
    <name evidence="5" type="ORF">ACFODZ_08480</name>
</gene>
<keyword evidence="6" id="KW-1185">Reference proteome</keyword>
<feature type="domain" description="Transglutaminase-like" evidence="3">
    <location>
        <begin position="870"/>
        <end position="945"/>
    </location>
</feature>
<feature type="domain" description="DUF3857" evidence="4">
    <location>
        <begin position="664"/>
        <end position="758"/>
    </location>
</feature>
<evidence type="ECO:0000313" key="5">
    <source>
        <dbReference type="EMBL" id="MFC3194272.1"/>
    </source>
</evidence>
<dbReference type="Proteomes" id="UP001595533">
    <property type="component" value="Unassembled WGS sequence"/>
</dbReference>
<comment type="caution">
    <text evidence="5">The sequence shown here is derived from an EMBL/GenBank/DDBJ whole genome shotgun (WGS) entry which is preliminary data.</text>
</comment>
<dbReference type="SUPFAM" id="SSF54001">
    <property type="entry name" value="Cysteine proteinases"/>
    <property type="match status" value="1"/>
</dbReference>
<evidence type="ECO:0000256" key="2">
    <source>
        <dbReference type="SAM" id="SignalP"/>
    </source>
</evidence>
<dbReference type="Pfam" id="PF01841">
    <property type="entry name" value="Transglut_core"/>
    <property type="match status" value="1"/>
</dbReference>
<evidence type="ECO:0000259" key="3">
    <source>
        <dbReference type="Pfam" id="PF01841"/>
    </source>
</evidence>
<dbReference type="SUPFAM" id="SSF48452">
    <property type="entry name" value="TPR-like"/>
    <property type="match status" value="1"/>
</dbReference>
<dbReference type="RefSeq" id="WP_077410948.1">
    <property type="nucleotide sequence ID" value="NZ_JBHRTS010000004.1"/>
</dbReference>
<dbReference type="InterPro" id="IPR011990">
    <property type="entry name" value="TPR-like_helical_dom_sf"/>
</dbReference>
<sequence>MLYKSVLLTMLICWMHIPTVAAKETRINHLNLTIQLDDNWVIKEHPVADLALMNNTTAEAIVIHKVPLSTFNQADQLPQNLTEFKTYIKENYLQSQMNLLSGMLNDETKVKANVSINDMQGPLITMVGKINQMPMKFYMWMAWQGNGAYAINYVSPGFLNREEADFTKLAKKISLTDEQANPFLVSSLVQLDPSKSPLINQQFNLQLSQFEGYILVDNKELELSSNEHFYTFMLINQKNGDFILSIPHCFPMDQATMQATLKTVASFWLDAAYEHGQFDSGGVQVPYIEAHGISEDIKQLSLQATFKQIGDCNHAIMIATSDTLESAQNLNLVYAHLKPLAASQKSVSLMDGQYDQGYAGYYYSIGERLAEEGYDATEFYAAAYQFDPSIEHLNLLLNQINSAGDYLRGLSIIRQSDQNVRQQPVILSWHAWFLQKTEAYEAAIETYAALFATDHQSDEDLLTYLDLLENKQRWQAAHQLVDQHIGNMTRRSTGLGRLIKYAGYNQQPEAVKQTLNLLQEEQRIDLDNIYDVLDGLYEVKLMDTLMSVLDDQLILYPDHVGLTFYKGDIHFVNGEYDQALAAMEKASVLSPDNDRISSYLKNIQLNMGLGNYQLVNQPLEAVEPPKVLLDKIKQQTYQHPDSDVEYLYYTVGYGFQPGEPLTTSYARKIKINNPNGVEQFKTITFDFDQSYEHVYLNEFKVLDEQGKVIQEIDRKSIFLTNNPDGITADDDMVVNIPVPNIRPGVEIEYRITTVSKSKPDEIPYSKHFFVSTYPMSFKAVFIHGETTGINHISRQPLSEHQSTNLLVWSTTQVKELVYQNLMPQLEDMSNWLIINPAQKSWEAIGIDYLQMIDKKLNTTLSKARTMAIFGDARTTGDKVVKAARYIQQNINYQALEFGTRAMIPNTSDQTLQNGYGDCKDHAVLLADLLNSAGIPAHLALVETRRTVNPEMPALDQFNHAVVYLPDYQNGMFIDTTDKELTIGPAYPPENLQGSTALVLDPEKPYLTEIPKGQAQNNTIVVDRELKRSLEHIEITDTIMMTGYKASGMRYTLKNNASNELQQNVQSWIAESYSDLELVSFEYFGLGNNQEPLILELKTRLSADQGLKHLPFFMEKNYLDMNHNPGRSEGYQTRSPFVFKSTTSVSPDFRIQLSPAEVNASDHQATEWAISQQQGKLFFVTENKWYQGSPESYNQYVTTMKKAINQLENSIQLSE</sequence>
<name>A0ABV7JAY6_9GAMM</name>
<protein>
    <submittedName>
        <fullName evidence="5">DUF3857 domain-containing protein</fullName>
    </submittedName>
</protein>